<keyword evidence="2" id="KW-1185">Reference proteome</keyword>
<evidence type="ECO:0000313" key="2">
    <source>
        <dbReference type="Proteomes" id="UP001319921"/>
    </source>
</evidence>
<sequence length="87" mass="10063">MKCTKPLKVDSLFIWKARLGLIKSILFDVKGKGKLKLLQRGNRRLSDDKEYILSYNNIKFILTANHGLGLLSIPYYEPRESVRNVII</sequence>
<evidence type="ECO:0000313" key="1">
    <source>
        <dbReference type="EMBL" id="BDB99858.1"/>
    </source>
</evidence>
<proteinExistence type="predicted"/>
<accession>A0AAQ4CVM7</accession>
<gene>
    <name evidence="1" type="ORF">SACC_28750</name>
</gene>
<dbReference type="EMBL" id="AP025226">
    <property type="protein sequence ID" value="BDB99858.1"/>
    <property type="molecule type" value="Genomic_DNA"/>
</dbReference>
<dbReference type="KEGG" id="scas:SACC_28750"/>
<organism evidence="1 2">
    <name type="scientific">Saccharolobus caldissimus</name>
    <dbReference type="NCBI Taxonomy" id="1702097"/>
    <lineage>
        <taxon>Archaea</taxon>
        <taxon>Thermoproteota</taxon>
        <taxon>Thermoprotei</taxon>
        <taxon>Sulfolobales</taxon>
        <taxon>Sulfolobaceae</taxon>
        <taxon>Saccharolobus</taxon>
    </lineage>
</organism>
<protein>
    <submittedName>
        <fullName evidence="1">Uncharacterized protein</fullName>
    </submittedName>
</protein>
<dbReference type="GeneID" id="68867602"/>
<name>A0AAQ4CVM7_9CREN</name>
<dbReference type="AlphaFoldDB" id="A0AAQ4CVM7"/>
<dbReference type="Proteomes" id="UP001319921">
    <property type="component" value="Chromosome"/>
</dbReference>
<dbReference type="RefSeq" id="WP_229570378.1">
    <property type="nucleotide sequence ID" value="NZ_AP025226.1"/>
</dbReference>
<reference evidence="1 2" key="1">
    <citation type="journal article" date="2022" name="Microbiol. Resour. Announc.">
        <title>Complete Genome Sequence of the Hyperthermophilic and Acidophilic Archaeon Saccharolobus caldissimus Strain HS-3T.</title>
        <authorList>
            <person name="Sakai H.D."/>
            <person name="Kurosawa N."/>
        </authorList>
    </citation>
    <scope>NUCLEOTIDE SEQUENCE [LARGE SCALE GENOMIC DNA]</scope>
    <source>
        <strain evidence="1 2">JCM32116</strain>
    </source>
</reference>